<keyword evidence="2" id="KW-1185">Reference proteome</keyword>
<feature type="region of interest" description="Disordered" evidence="1">
    <location>
        <begin position="1"/>
        <end position="77"/>
    </location>
</feature>
<dbReference type="WBParaSite" id="L893_g5199.t1">
    <property type="protein sequence ID" value="L893_g5199.t1"/>
    <property type="gene ID" value="L893_g5199"/>
</dbReference>
<dbReference type="Proteomes" id="UP000095287">
    <property type="component" value="Unplaced"/>
</dbReference>
<name>A0A1I8AFW2_9BILA</name>
<organism evidence="2 3">
    <name type="scientific">Steinernema glaseri</name>
    <dbReference type="NCBI Taxonomy" id="37863"/>
    <lineage>
        <taxon>Eukaryota</taxon>
        <taxon>Metazoa</taxon>
        <taxon>Ecdysozoa</taxon>
        <taxon>Nematoda</taxon>
        <taxon>Chromadorea</taxon>
        <taxon>Rhabditida</taxon>
        <taxon>Tylenchina</taxon>
        <taxon>Panagrolaimomorpha</taxon>
        <taxon>Strongyloidoidea</taxon>
        <taxon>Steinernematidae</taxon>
        <taxon>Steinernema</taxon>
    </lineage>
</organism>
<protein>
    <submittedName>
        <fullName evidence="3">SLC12 domain-containing protein</fullName>
    </submittedName>
</protein>
<reference evidence="3" key="1">
    <citation type="submission" date="2016-11" db="UniProtKB">
        <authorList>
            <consortium name="WormBaseParasite"/>
        </authorList>
    </citation>
    <scope>IDENTIFICATION</scope>
</reference>
<proteinExistence type="predicted"/>
<evidence type="ECO:0000313" key="3">
    <source>
        <dbReference type="WBParaSite" id="L893_g5199.t1"/>
    </source>
</evidence>
<feature type="compositionally biased region" description="Basic and acidic residues" evidence="1">
    <location>
        <begin position="21"/>
        <end position="36"/>
    </location>
</feature>
<accession>A0A1I8AFW2</accession>
<dbReference type="AlphaFoldDB" id="A0A1I8AFW2"/>
<feature type="compositionally biased region" description="Basic and acidic residues" evidence="1">
    <location>
        <begin position="50"/>
        <end position="65"/>
    </location>
</feature>
<evidence type="ECO:0000313" key="2">
    <source>
        <dbReference type="Proteomes" id="UP000095287"/>
    </source>
</evidence>
<sequence length="188" mass="21224">MNTSNSRYGRVDVANRGGYPKNDRVGYPKPEPETNPKARKPKSFGYPTRTRFDPVRKPEKPDPKPDPNPPLVVNSNGNLGFMSDTKGTSPCTDCAFIWIDGLLAYRKQLLFWWICSPCSLINRWSRPGTICRAVLIISDPLWEAQKGAARSVREFQRVVSDLDLMICDSLAEMPKAQYDGQLTYVIGR</sequence>
<evidence type="ECO:0000256" key="1">
    <source>
        <dbReference type="SAM" id="MobiDB-lite"/>
    </source>
</evidence>